<feature type="region of interest" description="Disordered" evidence="1">
    <location>
        <begin position="280"/>
        <end position="370"/>
    </location>
</feature>
<feature type="compositionally biased region" description="Basic and acidic residues" evidence="1">
    <location>
        <begin position="734"/>
        <end position="770"/>
    </location>
</feature>
<dbReference type="EMBL" id="VJMH01006016">
    <property type="protein sequence ID" value="KAF0691841.1"/>
    <property type="molecule type" value="Genomic_DNA"/>
</dbReference>
<feature type="compositionally biased region" description="Acidic residues" evidence="1">
    <location>
        <begin position="1102"/>
        <end position="1128"/>
    </location>
</feature>
<gene>
    <name evidence="2" type="ORF">As57867_016937</name>
</gene>
<feature type="compositionally biased region" description="Basic and acidic residues" evidence="1">
    <location>
        <begin position="676"/>
        <end position="692"/>
    </location>
</feature>
<feature type="compositionally biased region" description="Polar residues" evidence="1">
    <location>
        <begin position="694"/>
        <end position="709"/>
    </location>
</feature>
<feature type="compositionally biased region" description="Acidic residues" evidence="1">
    <location>
        <begin position="301"/>
        <end position="311"/>
    </location>
</feature>
<feature type="compositionally biased region" description="Basic and acidic residues" evidence="1">
    <location>
        <begin position="890"/>
        <end position="933"/>
    </location>
</feature>
<comment type="caution">
    <text evidence="2">The sequence shown here is derived from an EMBL/GenBank/DDBJ whole genome shotgun (WGS) entry which is preliminary data.</text>
</comment>
<accession>A0A6A4Y5F8</accession>
<feature type="compositionally biased region" description="Polar residues" evidence="1">
    <location>
        <begin position="1009"/>
        <end position="1018"/>
    </location>
</feature>
<feature type="compositionally biased region" description="Basic and acidic residues" evidence="1">
    <location>
        <begin position="964"/>
        <end position="973"/>
    </location>
</feature>
<evidence type="ECO:0000313" key="2">
    <source>
        <dbReference type="EMBL" id="KAF0691841.1"/>
    </source>
</evidence>
<feature type="compositionally biased region" description="Polar residues" evidence="1">
    <location>
        <begin position="530"/>
        <end position="542"/>
    </location>
</feature>
<feature type="region of interest" description="Disordered" evidence="1">
    <location>
        <begin position="1096"/>
        <end position="1143"/>
    </location>
</feature>
<evidence type="ECO:0000256" key="1">
    <source>
        <dbReference type="SAM" id="MobiDB-lite"/>
    </source>
</evidence>
<name>A0A6A4Y5F8_9STRA</name>
<feature type="compositionally biased region" description="Basic and acidic residues" evidence="1">
    <location>
        <begin position="172"/>
        <end position="204"/>
    </location>
</feature>
<feature type="compositionally biased region" description="Acidic residues" evidence="1">
    <location>
        <begin position="336"/>
        <end position="347"/>
    </location>
</feature>
<feature type="compositionally biased region" description="Acidic residues" evidence="1">
    <location>
        <begin position="508"/>
        <end position="522"/>
    </location>
</feature>
<reference evidence="2" key="1">
    <citation type="submission" date="2019-06" db="EMBL/GenBank/DDBJ databases">
        <title>Genomics analysis of Aphanomyces spp. identifies a new class of oomycete effector associated with host adaptation.</title>
        <authorList>
            <person name="Gaulin E."/>
        </authorList>
    </citation>
    <scope>NUCLEOTIDE SEQUENCE</scope>
    <source>
        <strain evidence="2">CBS 578.67</strain>
    </source>
</reference>
<feature type="region of interest" description="Disordered" evidence="1">
    <location>
        <begin position="1"/>
        <end position="262"/>
    </location>
</feature>
<feature type="compositionally biased region" description="Acidic residues" evidence="1">
    <location>
        <begin position="237"/>
        <end position="262"/>
    </location>
</feature>
<feature type="region of interest" description="Disordered" evidence="1">
    <location>
        <begin position="794"/>
        <end position="1054"/>
    </location>
</feature>
<organism evidence="2">
    <name type="scientific">Aphanomyces stellatus</name>
    <dbReference type="NCBI Taxonomy" id="120398"/>
    <lineage>
        <taxon>Eukaryota</taxon>
        <taxon>Sar</taxon>
        <taxon>Stramenopiles</taxon>
        <taxon>Oomycota</taxon>
        <taxon>Saprolegniomycetes</taxon>
        <taxon>Saprolegniales</taxon>
        <taxon>Verrucalvaceae</taxon>
        <taxon>Aphanomyces</taxon>
    </lineage>
</organism>
<proteinExistence type="predicted"/>
<feature type="compositionally biased region" description="Polar residues" evidence="1">
    <location>
        <begin position="648"/>
        <end position="662"/>
    </location>
</feature>
<protein>
    <submittedName>
        <fullName evidence="2">Uncharacterized protein</fullName>
    </submittedName>
</protein>
<feature type="compositionally biased region" description="Low complexity" evidence="1">
    <location>
        <begin position="137"/>
        <end position="164"/>
    </location>
</feature>
<sequence>PPPLQARPGRPLSASRSRPTTPGATPKRPPPPTKTTSTKPVAKPTSAKQKSTKDVALPPAKGPISPPPSAKEAPPPSVVVPPLALSAIVTAVQTDDDDEVLAEASGDKIDSTEAPEDDVEDEALHASSPPSVNPATASSVGVVVSMSNSSSASGPPPNYAANDDWVNDDYDDAKSTTDIERILDGTKVDPTEHDDGVTTPREDGNADDDDDEDFKALMAFDTSPRADEPVAATGPDEAMDDQEDDGQADSDEDDDDINTDLDEVAAACRIQKLFKMYSHRRDSMEFHREVQKKHRTSLSGGDEEDEDDDGDDHGVGGGLQIVPAFSKTSIPPVPINDDDDDDVDETYSEPAGSEGQVTPSTSDAALATPVTKVDVVTKIKMEEEEQQGAAAAIQKAFRRSSMQRTASNDAETVPTDQASSAGDDDDEVYSELNGSEGGQVSQSNSDVGLVPTKPTTSAATGETTQVDQDAAATAIQKAFRKSVVGQSPHDAKTPIVGNASSRTQTKDVDDDDDNGDGVDETYSDVAASDGQVTPSASRSALRNGNEDAAPTQPSDGQQAAAAAAIQKAYRRSVATPHKTNDKSPTEEKDDEEVDSNVGGNGTEGVMTPSASESAIARGSVATVHSNNPTDDDKHNAASAIQKAFRKSTAASVDNTPTETTAPGATVKDIASDDEIVSDRAEDRDAKTRREVETESSISDQEVNGMQTTQHHQERVAAATIQKAYRRSSICSEAKPSDVKAMHAEGQEETTAKDVSDHDMDRDMTTRREVETAPSISDQAVNGMQALQLRQEEAAAAAIQKAYRRSSICNEAKPSDVEAIHTEVMKETTARNASDRDKDSDAKSSKKIEPASFKSDQEVNGMQTTQHHQEEVAAAAIQKAYRRSSICSEAKQSDEKAEVKDVSTKQEPKEVVDPPSKPREDKAVPPTNEKDDAARAIQNAYRRSTNTEKSVDARKTPRSMGEEEDKLHEVEPKKQAAASPRTGDDDDDETTKAARAIQQTLRQSPLVAPNANNETTTAPPLSERTTDSALLYDITTPRDDEFDDDDRSTVDESGGKVDKKAVEAIISGANTLVAAAPPVSQGPPPSTADQELIESVMGHLNDFESDDDGGDGPLSYEDEFMDDDDEDDNGAGGGISEDAHALAD</sequence>
<feature type="non-terminal residue" evidence="2">
    <location>
        <position position="1"/>
    </location>
</feature>
<feature type="compositionally biased region" description="Low complexity" evidence="1">
    <location>
        <begin position="463"/>
        <end position="474"/>
    </location>
</feature>
<dbReference type="AlphaFoldDB" id="A0A6A4Y5F8"/>
<feature type="compositionally biased region" description="Polar residues" evidence="1">
    <location>
        <begin position="453"/>
        <end position="462"/>
    </location>
</feature>
<feature type="compositionally biased region" description="Basic and acidic residues" evidence="1">
    <location>
        <begin position="944"/>
        <end position="954"/>
    </location>
</feature>
<feature type="compositionally biased region" description="Low complexity" evidence="1">
    <location>
        <begin position="557"/>
        <end position="567"/>
    </location>
</feature>
<feature type="compositionally biased region" description="Basic and acidic residues" evidence="1">
    <location>
        <begin position="280"/>
        <end position="289"/>
    </location>
</feature>
<feature type="region of interest" description="Disordered" evidence="1">
    <location>
        <begin position="384"/>
        <end position="778"/>
    </location>
</feature>
<feature type="compositionally biased region" description="Low complexity" evidence="1">
    <location>
        <begin position="34"/>
        <end position="45"/>
    </location>
</feature>
<feature type="compositionally biased region" description="Basic and acidic residues" evidence="1">
    <location>
        <begin position="812"/>
        <end position="848"/>
    </location>
</feature>
<feature type="compositionally biased region" description="Pro residues" evidence="1">
    <location>
        <begin position="60"/>
        <end position="79"/>
    </location>
</feature>
<feature type="compositionally biased region" description="Polar residues" evidence="1">
    <location>
        <begin position="400"/>
        <end position="420"/>
    </location>
</feature>